<dbReference type="SUPFAM" id="SSF50965">
    <property type="entry name" value="Galactose oxidase, central domain"/>
    <property type="match status" value="1"/>
</dbReference>
<name>A0A0A1UY66_9HYPO</name>
<proteinExistence type="predicted"/>
<evidence type="ECO:0000313" key="4">
    <source>
        <dbReference type="Proteomes" id="UP000030151"/>
    </source>
</evidence>
<dbReference type="InterPro" id="IPR015915">
    <property type="entry name" value="Kelch-typ_b-propeller"/>
</dbReference>
<sequence>MPAPEPPKSLDNSCTVVYNGTLYSYSPEGFVSIRLEDGAKWNILDSGVKVTGASCVGSARPKNIDPAFFVVGGQADSEDYPGLQKFTYSTGKWSTVQPTNMVTKHRQWHSSTYIEATDTILVFGGNQDGKSGPSADTFIIQASEPYTVTIPPPPAVPSNQPPASLRPILASATDADVILVGGGDNPDNTKVYWFSVGGNWRYTDCSLAEPIKKDTSSIQGTVVSGEDGSKNLILFDLSQSPNQVSRVVILDGNGKSLTNSPVITSRDVDKDKRDLTLANWPKYNSSLAPKETRENYAMARGPNGMVVFSGGNPKDPIALFDTTNNSWINSTTFFDSTQKVLSSTSTTSSATSTSTLFTSTSSSSVAAATSTTAAALPPVSDTPEDSGPSSNAILGITLGSIAGFLALLGLILFLLRRRRKQLDHTETGRPSHTPSEEKDMFAFNKSPLSPPPHFKGHRPQASAESYSSVAILMGRMNKEKSGLSRKPSNDTARSSVSSLHKQLKSKISKPIPQNMVHPSLQIYEERGVAFDPSVAEPRPRNGRMEANDGTRRSSGWNRYWSGGSALQILGFGSGKRNTMTSEQSSRYSDVAKNPRATQDSATVPPLNFEGRPAVNSVNSGSPVVAQYVSQMPFTEGMSGTIERPVSPVSSGYSSGIPESINEIWDPMEASQPWGANRAPSSAYGPSSYMTSEAAGDPPAVQPPSGVSRQPQLAMASTSDMSWLNLGDQSRV</sequence>
<feature type="compositionally biased region" description="Polar residues" evidence="1">
    <location>
        <begin position="704"/>
        <end position="721"/>
    </location>
</feature>
<feature type="region of interest" description="Disordered" evidence="1">
    <location>
        <begin position="577"/>
        <end position="605"/>
    </location>
</feature>
<dbReference type="AlphaFoldDB" id="A0A0A1UY66"/>
<dbReference type="HOGENOM" id="CLU_013054_0_0_1"/>
<dbReference type="Gene3D" id="2.120.10.80">
    <property type="entry name" value="Kelch-type beta propeller"/>
    <property type="match status" value="1"/>
</dbReference>
<accession>A0A0A1UY66</accession>
<keyword evidence="2" id="KW-1133">Transmembrane helix</keyword>
<dbReference type="Proteomes" id="UP000030151">
    <property type="component" value="Unassembled WGS sequence"/>
</dbReference>
<reference evidence="3 4" key="1">
    <citation type="submission" date="2014-02" db="EMBL/GenBank/DDBJ databases">
        <title>The genome sequence of the entomopathogenic fungus Metarhizium robertsii ARSEF 2575.</title>
        <authorList>
            <person name="Giuliano Garisto Donzelli B."/>
            <person name="Roe B.A."/>
            <person name="Macmil S.L."/>
            <person name="Krasnoff S.B."/>
            <person name="Gibson D.M."/>
        </authorList>
    </citation>
    <scope>NUCLEOTIDE SEQUENCE [LARGE SCALE GENOMIC DNA]</scope>
    <source>
        <strain evidence="3 4">ARSEF 2575</strain>
    </source>
</reference>
<keyword evidence="2" id="KW-0472">Membrane</keyword>
<dbReference type="OrthoDB" id="5352000at2759"/>
<comment type="caution">
    <text evidence="3">The sequence shown here is derived from an EMBL/GenBank/DDBJ whole genome shotgun (WGS) entry which is preliminary data.</text>
</comment>
<feature type="region of interest" description="Disordered" evidence="1">
    <location>
        <begin position="478"/>
        <end position="505"/>
    </location>
</feature>
<dbReference type="EMBL" id="JELW01000004">
    <property type="protein sequence ID" value="EXV02869.1"/>
    <property type="molecule type" value="Genomic_DNA"/>
</dbReference>
<gene>
    <name evidence="3" type="ORF">X797_003992</name>
</gene>
<evidence type="ECO:0000256" key="1">
    <source>
        <dbReference type="SAM" id="MobiDB-lite"/>
    </source>
</evidence>
<keyword evidence="2" id="KW-0812">Transmembrane</keyword>
<organism evidence="3 4">
    <name type="scientific">Metarhizium robertsii</name>
    <dbReference type="NCBI Taxonomy" id="568076"/>
    <lineage>
        <taxon>Eukaryota</taxon>
        <taxon>Fungi</taxon>
        <taxon>Dikarya</taxon>
        <taxon>Ascomycota</taxon>
        <taxon>Pezizomycotina</taxon>
        <taxon>Sordariomycetes</taxon>
        <taxon>Hypocreomycetidae</taxon>
        <taxon>Hypocreales</taxon>
        <taxon>Clavicipitaceae</taxon>
        <taxon>Metarhizium</taxon>
    </lineage>
</organism>
<feature type="compositionally biased region" description="Polar residues" evidence="1">
    <location>
        <begin position="489"/>
        <end position="500"/>
    </location>
</feature>
<evidence type="ECO:0000256" key="2">
    <source>
        <dbReference type="SAM" id="Phobius"/>
    </source>
</evidence>
<protein>
    <recommendedName>
        <fullName evidence="5">Pre-mRNA splicing factor CLF1</fullName>
    </recommendedName>
</protein>
<feature type="region of interest" description="Disordered" evidence="1">
    <location>
        <begin position="671"/>
        <end position="731"/>
    </location>
</feature>
<evidence type="ECO:0000313" key="3">
    <source>
        <dbReference type="EMBL" id="EXV02869.1"/>
    </source>
</evidence>
<dbReference type="InterPro" id="IPR011043">
    <property type="entry name" value="Gal_Oxase/kelch_b-propeller"/>
</dbReference>
<feature type="compositionally biased region" description="Basic and acidic residues" evidence="1">
    <location>
        <begin position="537"/>
        <end position="551"/>
    </location>
</feature>
<feature type="compositionally biased region" description="Polar residues" evidence="1">
    <location>
        <begin position="577"/>
        <end position="587"/>
    </location>
</feature>
<dbReference type="eggNOG" id="ENOG502RYQG">
    <property type="taxonomic scope" value="Eukaryota"/>
</dbReference>
<feature type="transmembrane region" description="Helical" evidence="2">
    <location>
        <begin position="392"/>
        <end position="415"/>
    </location>
</feature>
<evidence type="ECO:0008006" key="5">
    <source>
        <dbReference type="Google" id="ProtNLM"/>
    </source>
</evidence>
<feature type="region of interest" description="Disordered" evidence="1">
    <location>
        <begin position="533"/>
        <end position="552"/>
    </location>
</feature>